<dbReference type="OrthoDB" id="66881at2759"/>
<evidence type="ECO:0000313" key="6">
    <source>
        <dbReference type="Proteomes" id="UP000515788"/>
    </source>
</evidence>
<evidence type="ECO:0000313" key="5">
    <source>
        <dbReference type="EMBL" id="QLL34390.1"/>
    </source>
</evidence>
<dbReference type="RefSeq" id="XP_037141064.1">
    <property type="nucleotide sequence ID" value="XM_037285168.1"/>
</dbReference>
<sequence length="571" mass="64201">MIRKVAVIGGGPAGLTTVYNFLKVNKDSDLAVQCVGFEAKSKLGGVWSDTPGSNLDTHPMIFEKLGSLRDERTAADSRALFYEGTPLAGIDGGEVNLSGLSGSSSSKPVKLARKSGLTRDGIYFSDKTGLYDDFMSNVPEDLMRYEDDINDYGQNACARNDRIAPLTDLPSIKYHLDNFISKNDLEENYRMNTSVEYVDKTGASKWMVVAKRSVPENDYDEWYIEYFDAVVVASGHFQIPYIPFFMSKPEGRGAAETAIHRFNQKYPGTLVHVKDIDIWYHKVLPSFEKTSRYRRIIIVGKSFSCMDVLKRIIHLKKSMSLEIFISTDVPPMPENTANPFYWFDEWLAETQQVVVKPQITEFVSQTTPTLRFADGSELGGVDCVIFATGYLYGFPFLSSRLLDECRISITPDPRNTDNQPSNISRVSGLYLHTFSIADPTLTFPGVSSNANFQSFHISAKAIVGAYHRFNTLSQQQNPTDAPYYDSIWRQILPSLDDQLVWSKKRLAKTGNTGAYHFYYPLPLLIEGWEKPCEAVFPFGQDAKNLFPPNAPQLSTDGIAKLRDIFLEVMEQ</sequence>
<protein>
    <recommendedName>
        <fullName evidence="7">FAD/NAD(P)-binding domain-containing protein</fullName>
    </recommendedName>
</protein>
<evidence type="ECO:0008006" key="7">
    <source>
        <dbReference type="Google" id="ProtNLM"/>
    </source>
</evidence>
<keyword evidence="2" id="KW-0285">Flavoprotein</keyword>
<dbReference type="Gene3D" id="3.50.50.60">
    <property type="entry name" value="FAD/NAD(P)-binding domain"/>
    <property type="match status" value="2"/>
</dbReference>
<keyword evidence="4" id="KW-0560">Oxidoreductase</keyword>
<evidence type="ECO:0000256" key="3">
    <source>
        <dbReference type="ARBA" id="ARBA00022827"/>
    </source>
</evidence>
<dbReference type="Proteomes" id="UP000515788">
    <property type="component" value="Chromosome 7"/>
</dbReference>
<dbReference type="Pfam" id="PF00743">
    <property type="entry name" value="FMO-like"/>
    <property type="match status" value="1"/>
</dbReference>
<accession>A0A7G3ZLK4</accession>
<dbReference type="GO" id="GO:0050660">
    <property type="term" value="F:flavin adenine dinucleotide binding"/>
    <property type="evidence" value="ECO:0007669"/>
    <property type="project" value="InterPro"/>
</dbReference>
<reference evidence="5 6" key="1">
    <citation type="submission" date="2020-06" db="EMBL/GenBank/DDBJ databases">
        <title>The yeast mating-type switching endonuclease HO is a domesticated member of an unorthodox homing genetic element family.</title>
        <authorList>
            <person name="Coughlan A.Y."/>
            <person name="Lombardi L."/>
            <person name="Braun-Galleani S."/>
            <person name="Martos A.R."/>
            <person name="Galeote V."/>
            <person name="Bigey F."/>
            <person name="Dequin S."/>
            <person name="Byrne K.P."/>
            <person name="Wolfe K.H."/>
        </authorList>
    </citation>
    <scope>NUCLEOTIDE SEQUENCE [LARGE SCALE GENOMIC DNA]</scope>
    <source>
        <strain evidence="5 6">CBS764</strain>
    </source>
</reference>
<dbReference type="InterPro" id="IPR036188">
    <property type="entry name" value="FAD/NAD-bd_sf"/>
</dbReference>
<gene>
    <name evidence="5" type="ORF">HG536_0G02510</name>
</gene>
<name>A0A7G3ZLK4_9SACH</name>
<keyword evidence="3" id="KW-0274">FAD</keyword>
<dbReference type="EMBL" id="CP059252">
    <property type="protein sequence ID" value="QLL34390.1"/>
    <property type="molecule type" value="Genomic_DNA"/>
</dbReference>
<dbReference type="SUPFAM" id="SSF51905">
    <property type="entry name" value="FAD/NAD(P)-binding domain"/>
    <property type="match status" value="1"/>
</dbReference>
<dbReference type="PANTHER" id="PTHR23023">
    <property type="entry name" value="DIMETHYLANILINE MONOOXYGENASE"/>
    <property type="match status" value="1"/>
</dbReference>
<dbReference type="GO" id="GO:0004499">
    <property type="term" value="F:N,N-dimethylaniline monooxygenase activity"/>
    <property type="evidence" value="ECO:0007669"/>
    <property type="project" value="InterPro"/>
</dbReference>
<dbReference type="GeneID" id="59327631"/>
<dbReference type="GO" id="GO:0050661">
    <property type="term" value="F:NADP binding"/>
    <property type="evidence" value="ECO:0007669"/>
    <property type="project" value="InterPro"/>
</dbReference>
<dbReference type="InterPro" id="IPR020946">
    <property type="entry name" value="Flavin_mOase-like"/>
</dbReference>
<comment type="similarity">
    <text evidence="1">Belongs to the FMO family.</text>
</comment>
<evidence type="ECO:0000256" key="2">
    <source>
        <dbReference type="ARBA" id="ARBA00022630"/>
    </source>
</evidence>
<dbReference type="AlphaFoldDB" id="A0A7G3ZLK4"/>
<dbReference type="InterPro" id="IPR050346">
    <property type="entry name" value="FMO-like"/>
</dbReference>
<keyword evidence="6" id="KW-1185">Reference proteome</keyword>
<evidence type="ECO:0000256" key="4">
    <source>
        <dbReference type="ARBA" id="ARBA00023002"/>
    </source>
</evidence>
<dbReference type="KEGG" id="tgb:HG536_0G02510"/>
<proteinExistence type="inferred from homology"/>
<evidence type="ECO:0000256" key="1">
    <source>
        <dbReference type="ARBA" id="ARBA00009183"/>
    </source>
</evidence>
<organism evidence="5 6">
    <name type="scientific">Torulaspora globosa</name>
    <dbReference type="NCBI Taxonomy" id="48254"/>
    <lineage>
        <taxon>Eukaryota</taxon>
        <taxon>Fungi</taxon>
        <taxon>Dikarya</taxon>
        <taxon>Ascomycota</taxon>
        <taxon>Saccharomycotina</taxon>
        <taxon>Saccharomycetes</taxon>
        <taxon>Saccharomycetales</taxon>
        <taxon>Saccharomycetaceae</taxon>
        <taxon>Torulaspora</taxon>
    </lineage>
</organism>